<evidence type="ECO:0000313" key="8">
    <source>
        <dbReference type="EMBL" id="QRQ92249.1"/>
    </source>
</evidence>
<proteinExistence type="predicted"/>
<dbReference type="EMBL" id="CP032518">
    <property type="protein sequence ID" value="QEZ44968.1"/>
    <property type="molecule type" value="Genomic_DNA"/>
</dbReference>
<dbReference type="Gene3D" id="1.10.357.10">
    <property type="entry name" value="Tetracycline Repressor, domain 2"/>
    <property type="match status" value="1"/>
</dbReference>
<dbReference type="SUPFAM" id="SSF48498">
    <property type="entry name" value="Tetracyclin repressor-like, C-terminal domain"/>
    <property type="match status" value="1"/>
</dbReference>
<dbReference type="PROSITE" id="PS50977">
    <property type="entry name" value="HTH_TETR_2"/>
    <property type="match status" value="1"/>
</dbReference>
<reference evidence="8 11" key="3">
    <citation type="submission" date="2021-02" db="EMBL/GenBank/DDBJ databases">
        <title>Complete Genome Sequence of Cupriavidus oxalaticus Strain Ox1, a Soil Oxalate-Degrading Species.</title>
        <authorList>
            <person name="Palmieri F."/>
            <person name="Udriet P."/>
            <person name="Deuasquier M."/>
            <person name="Beaudoing E."/>
            <person name="Johnson S.L."/>
            <person name="Davenport K.W."/>
            <person name="Chain P.S."/>
            <person name="Bindschedler S."/>
            <person name="Junier P."/>
        </authorList>
    </citation>
    <scope>NUCLEOTIDE SEQUENCE [LARGE SCALE GENOMIC DNA]</scope>
    <source>
        <strain evidence="8 11">Ox1</strain>
    </source>
</reference>
<dbReference type="RefSeq" id="WP_063240342.1">
    <property type="nucleotide sequence ID" value="NZ_CP032518.1"/>
</dbReference>
<dbReference type="PANTHER" id="PTHR47506:SF7">
    <property type="entry name" value="TRANSCRIPTIONAL REGULATORY PROTEIN"/>
    <property type="match status" value="1"/>
</dbReference>
<dbReference type="InterPro" id="IPR009057">
    <property type="entry name" value="Homeodomain-like_sf"/>
</dbReference>
<accession>A0A375GR55</accession>
<evidence type="ECO:0000313" key="10">
    <source>
        <dbReference type="Proteomes" id="UP000325743"/>
    </source>
</evidence>
<dbReference type="EMBL" id="CP069811">
    <property type="protein sequence ID" value="QRQ92249.1"/>
    <property type="molecule type" value="Genomic_DNA"/>
</dbReference>
<gene>
    <name evidence="9" type="ORF">CO2235_MP90123</name>
    <name evidence="7" type="ORF">D2917_12485</name>
    <name evidence="8" type="ORF">JTE92_04905</name>
</gene>
<protein>
    <submittedName>
        <fullName evidence="7">TetR/AcrR family transcriptional regulator</fullName>
    </submittedName>
    <submittedName>
        <fullName evidence="9">Transcriptional regulator TetR/AcrR family</fullName>
    </submittedName>
</protein>
<evidence type="ECO:0000313" key="7">
    <source>
        <dbReference type="EMBL" id="QEZ44968.1"/>
    </source>
</evidence>
<evidence type="ECO:0000256" key="2">
    <source>
        <dbReference type="ARBA" id="ARBA00023015"/>
    </source>
</evidence>
<organism evidence="9">
    <name type="scientific">Cupriavidus oxalaticus</name>
    <dbReference type="NCBI Taxonomy" id="96344"/>
    <lineage>
        <taxon>Bacteria</taxon>
        <taxon>Pseudomonadati</taxon>
        <taxon>Pseudomonadota</taxon>
        <taxon>Betaproteobacteria</taxon>
        <taxon>Burkholderiales</taxon>
        <taxon>Burkholderiaceae</taxon>
        <taxon>Cupriavidus</taxon>
    </lineage>
</organism>
<dbReference type="Pfam" id="PF00440">
    <property type="entry name" value="TetR_N"/>
    <property type="match status" value="1"/>
</dbReference>
<feature type="DNA-binding region" description="H-T-H motif" evidence="5">
    <location>
        <begin position="33"/>
        <end position="52"/>
    </location>
</feature>
<keyword evidence="1" id="KW-0678">Repressor</keyword>
<dbReference type="OrthoDB" id="9798857at2"/>
<reference evidence="9" key="1">
    <citation type="submission" date="2018-01" db="EMBL/GenBank/DDBJ databases">
        <authorList>
            <person name="Clerissi C."/>
        </authorList>
    </citation>
    <scope>NUCLEOTIDE SEQUENCE</scope>
    <source>
        <strain evidence="9">Cupriavidus oxalaticus LMG 2235</strain>
    </source>
</reference>
<evidence type="ECO:0000256" key="4">
    <source>
        <dbReference type="ARBA" id="ARBA00023163"/>
    </source>
</evidence>
<reference evidence="7 10" key="2">
    <citation type="submission" date="2018-09" db="EMBL/GenBank/DDBJ databases">
        <title>Complete genome sequence of Cupriavidus oxalaticus T2, a bacterium capable of phenol tolerance and degradation.</title>
        <authorList>
            <person name="Yan J."/>
        </authorList>
    </citation>
    <scope>NUCLEOTIDE SEQUENCE [LARGE SCALE GENOMIC DNA]</scope>
    <source>
        <strain evidence="7 10">T2</strain>
    </source>
</reference>
<dbReference type="SUPFAM" id="SSF46689">
    <property type="entry name" value="Homeodomain-like"/>
    <property type="match status" value="1"/>
</dbReference>
<dbReference type="GO" id="GO:0003677">
    <property type="term" value="F:DNA binding"/>
    <property type="evidence" value="ECO:0007669"/>
    <property type="project" value="UniProtKB-UniRule"/>
</dbReference>
<name>A0A375GR55_9BURK</name>
<keyword evidence="2" id="KW-0805">Transcription regulation</keyword>
<dbReference type="Proteomes" id="UP000325743">
    <property type="component" value="Chromosome 1"/>
</dbReference>
<keyword evidence="11" id="KW-1185">Reference proteome</keyword>
<evidence type="ECO:0000259" key="6">
    <source>
        <dbReference type="PROSITE" id="PS50977"/>
    </source>
</evidence>
<feature type="domain" description="HTH tetR-type" evidence="6">
    <location>
        <begin position="10"/>
        <end position="70"/>
    </location>
</feature>
<dbReference type="PRINTS" id="PR00455">
    <property type="entry name" value="HTHTETR"/>
</dbReference>
<evidence type="ECO:0000313" key="11">
    <source>
        <dbReference type="Proteomes" id="UP000623307"/>
    </source>
</evidence>
<dbReference type="InterPro" id="IPR036271">
    <property type="entry name" value="Tet_transcr_reg_TetR-rel_C_sf"/>
</dbReference>
<evidence type="ECO:0000256" key="3">
    <source>
        <dbReference type="ARBA" id="ARBA00023125"/>
    </source>
</evidence>
<evidence type="ECO:0000313" key="9">
    <source>
        <dbReference type="EMBL" id="SPC25033.1"/>
    </source>
</evidence>
<dbReference type="GeneID" id="303488845"/>
<dbReference type="Proteomes" id="UP000256862">
    <property type="component" value="Plasmid CO2235_mp"/>
</dbReference>
<dbReference type="AlphaFoldDB" id="A0A375GR55"/>
<evidence type="ECO:0000256" key="5">
    <source>
        <dbReference type="PROSITE-ProRule" id="PRU00335"/>
    </source>
</evidence>
<dbReference type="EMBL" id="OGUS01000144">
    <property type="protein sequence ID" value="SPC25033.1"/>
    <property type="molecule type" value="Genomic_DNA"/>
</dbReference>
<dbReference type="Gene3D" id="1.10.10.60">
    <property type="entry name" value="Homeodomain-like"/>
    <property type="match status" value="1"/>
</dbReference>
<dbReference type="Proteomes" id="UP000623307">
    <property type="component" value="Chromosome 1"/>
</dbReference>
<dbReference type="PROSITE" id="PS01081">
    <property type="entry name" value="HTH_TETR_1"/>
    <property type="match status" value="1"/>
</dbReference>
<dbReference type="PANTHER" id="PTHR47506">
    <property type="entry name" value="TRANSCRIPTIONAL REGULATORY PROTEIN"/>
    <property type="match status" value="1"/>
</dbReference>
<keyword evidence="4" id="KW-0804">Transcription</keyword>
<dbReference type="InterPro" id="IPR023772">
    <property type="entry name" value="DNA-bd_HTH_TetR-type_CS"/>
</dbReference>
<evidence type="ECO:0000256" key="1">
    <source>
        <dbReference type="ARBA" id="ARBA00022491"/>
    </source>
</evidence>
<dbReference type="InterPro" id="IPR001647">
    <property type="entry name" value="HTH_TetR"/>
</dbReference>
<keyword evidence="3 5" id="KW-0238">DNA-binding</keyword>
<sequence length="198" mass="20983">MARASREQADKNREAIEQTSSRLFRERGLNGVSVAELMAGAGLTHGGFYGHFASKDALAAQACKRAFEESTGRWERRLARAGGDRHAMLANLVEPYLTPAHCANPGAGCAAAALAGDVAREPADKPVRQAFLDGFKVLVDDMATTVASDDPQVREEEALVRMAMLVGALTLARATEGDPVSDAMLDAVRNRLLGSSSA</sequence>